<keyword evidence="5" id="KW-1185">Reference proteome</keyword>
<dbReference type="EMBL" id="CP001339">
    <property type="protein sequence ID" value="ACL73437.1"/>
    <property type="molecule type" value="Genomic_DNA"/>
</dbReference>
<accession>B8GV91</accession>
<evidence type="ECO:0000259" key="3">
    <source>
        <dbReference type="Pfam" id="PF00534"/>
    </source>
</evidence>
<evidence type="ECO:0000313" key="5">
    <source>
        <dbReference type="Proteomes" id="UP000002383"/>
    </source>
</evidence>
<dbReference type="PANTHER" id="PTHR12526:SF510">
    <property type="entry name" value="D-INOSITOL 3-PHOSPHATE GLYCOSYLTRANSFERASE"/>
    <property type="match status" value="1"/>
</dbReference>
<reference evidence="4 5" key="1">
    <citation type="journal article" date="2011" name="Stand. Genomic Sci.">
        <title>Complete genome sequence of 'Thioalkalivibrio sulfidophilus' HL-EbGr7.</title>
        <authorList>
            <person name="Muyzer G."/>
            <person name="Sorokin D.Y."/>
            <person name="Mavromatis K."/>
            <person name="Lapidus A."/>
            <person name="Clum A."/>
            <person name="Ivanova N."/>
            <person name="Pati A."/>
            <person name="d'Haeseleer P."/>
            <person name="Woyke T."/>
            <person name="Kyrpides N.C."/>
        </authorList>
    </citation>
    <scope>NUCLEOTIDE SEQUENCE [LARGE SCALE GENOMIC DNA]</scope>
    <source>
        <strain evidence="4 5">HL-EbGR7</strain>
    </source>
</reference>
<gene>
    <name evidence="4" type="ordered locus">Tgr7_2358</name>
</gene>
<dbReference type="CAZy" id="GT4">
    <property type="family name" value="Glycosyltransferase Family 4"/>
</dbReference>
<sequence length="355" mass="40895">MMSVERRKKTGRQAADKRPRSLVVTLGPWHDKPWWWTHLDADKDLCALDYERLTYKGKHSQTISTLELPWVMLKVLWHLIGWRRRYEYVFTFECDLVGLSIAFWQSLTGMRRPKHVILQFIMREKQPTFRSRVKYSLMRLLLSSVERVIVSSRHEINYYSHVFGWSKDKLAYVPLHTSPVLLEKTVDQVEGYIIAAGRSFRDYYTLIKAVSGTEIRLVIVGGTGTADSLPRNDNVTVLENIPVNELELLILRARAVIVPLEHRSISTGQSVVLQAMALGKAVIATKTAGTVDYIDHMVDGLLVRHKDPQALKDMIRLLNADHDLYERLGTNARRRIANAHLPCHYTKMVREALRG</sequence>
<dbReference type="CDD" id="cd03801">
    <property type="entry name" value="GT4_PimA-like"/>
    <property type="match status" value="1"/>
</dbReference>
<dbReference type="GO" id="GO:1901135">
    <property type="term" value="P:carbohydrate derivative metabolic process"/>
    <property type="evidence" value="ECO:0007669"/>
    <property type="project" value="UniProtKB-ARBA"/>
</dbReference>
<protein>
    <submittedName>
        <fullName evidence="4">Glycosyltransferase-like protein</fullName>
    </submittedName>
</protein>
<dbReference type="AlphaFoldDB" id="B8GV91"/>
<proteinExistence type="predicted"/>
<dbReference type="Gene3D" id="3.40.50.2000">
    <property type="entry name" value="Glycogen Phosphorylase B"/>
    <property type="match status" value="1"/>
</dbReference>
<dbReference type="PANTHER" id="PTHR12526">
    <property type="entry name" value="GLYCOSYLTRANSFERASE"/>
    <property type="match status" value="1"/>
</dbReference>
<dbReference type="KEGG" id="tgr:Tgr7_2358"/>
<feature type="domain" description="Glycosyl transferase family 1" evidence="3">
    <location>
        <begin position="205"/>
        <end position="335"/>
    </location>
</feature>
<dbReference type="Proteomes" id="UP000002383">
    <property type="component" value="Chromosome"/>
</dbReference>
<dbReference type="InterPro" id="IPR001296">
    <property type="entry name" value="Glyco_trans_1"/>
</dbReference>
<dbReference type="GO" id="GO:0016757">
    <property type="term" value="F:glycosyltransferase activity"/>
    <property type="evidence" value="ECO:0007669"/>
    <property type="project" value="UniProtKB-KW"/>
</dbReference>
<dbReference type="HOGENOM" id="CLU_780616_0_0_6"/>
<dbReference type="STRING" id="396588.Tgr7_2358"/>
<dbReference type="SUPFAM" id="SSF53756">
    <property type="entry name" value="UDP-Glycosyltransferase/glycogen phosphorylase"/>
    <property type="match status" value="1"/>
</dbReference>
<evidence type="ECO:0000313" key="4">
    <source>
        <dbReference type="EMBL" id="ACL73437.1"/>
    </source>
</evidence>
<dbReference type="eggNOG" id="COG0438">
    <property type="taxonomic scope" value="Bacteria"/>
</dbReference>
<organism evidence="4 5">
    <name type="scientific">Thioalkalivibrio sulfidiphilus (strain HL-EbGR7)</name>
    <dbReference type="NCBI Taxonomy" id="396588"/>
    <lineage>
        <taxon>Bacteria</taxon>
        <taxon>Pseudomonadati</taxon>
        <taxon>Pseudomonadota</taxon>
        <taxon>Gammaproteobacteria</taxon>
        <taxon>Chromatiales</taxon>
        <taxon>Ectothiorhodospiraceae</taxon>
        <taxon>Thioalkalivibrio</taxon>
    </lineage>
</organism>
<dbReference type="Pfam" id="PF00534">
    <property type="entry name" value="Glycos_transf_1"/>
    <property type="match status" value="1"/>
</dbReference>
<name>B8GV91_THISH</name>
<keyword evidence="1" id="KW-0328">Glycosyltransferase</keyword>
<evidence type="ECO:0000256" key="1">
    <source>
        <dbReference type="ARBA" id="ARBA00022676"/>
    </source>
</evidence>
<evidence type="ECO:0000256" key="2">
    <source>
        <dbReference type="ARBA" id="ARBA00022679"/>
    </source>
</evidence>
<keyword evidence="2 4" id="KW-0808">Transferase</keyword>